<keyword evidence="1" id="KW-0732">Signal</keyword>
<feature type="chain" id="PRO_5047450762" evidence="1">
    <location>
        <begin position="32"/>
        <end position="69"/>
    </location>
</feature>
<protein>
    <submittedName>
        <fullName evidence="2">Uncharacterized protein</fullName>
    </submittedName>
</protein>
<organism evidence="2 3">
    <name type="scientific">Roseomonas populi</name>
    <dbReference type="NCBI Taxonomy" id="3121582"/>
    <lineage>
        <taxon>Bacteria</taxon>
        <taxon>Pseudomonadati</taxon>
        <taxon>Pseudomonadota</taxon>
        <taxon>Alphaproteobacteria</taxon>
        <taxon>Acetobacterales</taxon>
        <taxon>Roseomonadaceae</taxon>
        <taxon>Roseomonas</taxon>
    </lineage>
</organism>
<evidence type="ECO:0000313" key="2">
    <source>
        <dbReference type="EMBL" id="MCR0981209.1"/>
    </source>
</evidence>
<evidence type="ECO:0000313" key="3">
    <source>
        <dbReference type="Proteomes" id="UP001524642"/>
    </source>
</evidence>
<evidence type="ECO:0000256" key="1">
    <source>
        <dbReference type="SAM" id="SignalP"/>
    </source>
</evidence>
<comment type="caution">
    <text evidence="2">The sequence shown here is derived from an EMBL/GenBank/DDBJ whole genome shotgun (WGS) entry which is preliminary data.</text>
</comment>
<dbReference type="Proteomes" id="UP001524642">
    <property type="component" value="Unassembled WGS sequence"/>
</dbReference>
<accession>A0ABT1WZF4</accession>
<proteinExistence type="predicted"/>
<sequence length="69" mass="7171">MIRRPALPTGRFLRTGTALLPLVLAVPSVGAAQDAPGTPFDTRRDPGFGDARPTLALLLARAAPTPRGP</sequence>
<name>A0ABT1WZF4_9PROT</name>
<dbReference type="EMBL" id="JANJOU010000002">
    <property type="protein sequence ID" value="MCR0981209.1"/>
    <property type="molecule type" value="Genomic_DNA"/>
</dbReference>
<feature type="signal peptide" evidence="1">
    <location>
        <begin position="1"/>
        <end position="31"/>
    </location>
</feature>
<dbReference type="RefSeq" id="WP_257714886.1">
    <property type="nucleotide sequence ID" value="NZ_JANJOU010000002.1"/>
</dbReference>
<reference evidence="2 3" key="1">
    <citation type="submission" date="2022-06" db="EMBL/GenBank/DDBJ databases">
        <title>Roseomonas CN29.</title>
        <authorList>
            <person name="Cheng Y."/>
            <person name="He X."/>
        </authorList>
    </citation>
    <scope>NUCLEOTIDE SEQUENCE [LARGE SCALE GENOMIC DNA]</scope>
    <source>
        <strain evidence="2 3">CN29</strain>
    </source>
</reference>
<gene>
    <name evidence="2" type="ORF">NRP21_04000</name>
</gene>
<keyword evidence="3" id="KW-1185">Reference proteome</keyword>